<proteinExistence type="predicted"/>
<organism evidence="1 2">
    <name type="scientific">Rhodnius prolixus</name>
    <name type="common">Triatomid bug</name>
    <dbReference type="NCBI Taxonomy" id="13249"/>
    <lineage>
        <taxon>Eukaryota</taxon>
        <taxon>Metazoa</taxon>
        <taxon>Ecdysozoa</taxon>
        <taxon>Arthropoda</taxon>
        <taxon>Hexapoda</taxon>
        <taxon>Insecta</taxon>
        <taxon>Pterygota</taxon>
        <taxon>Neoptera</taxon>
        <taxon>Paraneoptera</taxon>
        <taxon>Hemiptera</taxon>
        <taxon>Heteroptera</taxon>
        <taxon>Panheteroptera</taxon>
        <taxon>Cimicomorpha</taxon>
        <taxon>Reduviidae</taxon>
        <taxon>Triatominae</taxon>
        <taxon>Rhodnius</taxon>
    </lineage>
</organism>
<accession>T1I1U9</accession>
<dbReference type="Proteomes" id="UP000015103">
    <property type="component" value="Unassembled WGS sequence"/>
</dbReference>
<dbReference type="EnsemblMetazoa" id="RPRC010269-RA">
    <property type="protein sequence ID" value="RPRC010269-PA"/>
    <property type="gene ID" value="RPRC010269"/>
</dbReference>
<name>T1I1U9_RHOPR</name>
<dbReference type="EMBL" id="ACPB03005155">
    <property type="status" value="NOT_ANNOTATED_CDS"/>
    <property type="molecule type" value="Genomic_DNA"/>
</dbReference>
<dbReference type="VEuPathDB" id="VectorBase:RPRC010269"/>
<sequence>MEQINVNKWRKHLLNVNYTNCNDMSDKQITTMLFKQCNQRTEFLRWVIGKLSGKDKVESTKEMLNVVLNHVYIPREYHTAFIEGTMICQKELHSNIWDAIFRELKFKNENENLELVDNDNSLSNEAPEEELSDVNELSPESAQLIIELESLSKEIKHSKPKEQESIINEQLNIGVFLQNVQKFVEDYEIEPKVLVNKEFKELQTKMQLLRTSYSTIEKFREQGKEIMKCLERFKVLQMDYGENYSVHTKLNDLFKQISISGLLEEEQSKLVIL</sequence>
<keyword evidence="2" id="KW-1185">Reference proteome</keyword>
<dbReference type="AlphaFoldDB" id="T1I1U9"/>
<dbReference type="HOGENOM" id="CLU_1020520_0_0_1"/>
<protein>
    <submittedName>
        <fullName evidence="1">Uncharacterized protein</fullName>
    </submittedName>
</protein>
<evidence type="ECO:0000313" key="1">
    <source>
        <dbReference type="EnsemblMetazoa" id="RPRC010269-PA"/>
    </source>
</evidence>
<dbReference type="InParanoid" id="T1I1U9"/>
<reference evidence="1" key="1">
    <citation type="submission" date="2015-05" db="UniProtKB">
        <authorList>
            <consortium name="EnsemblMetazoa"/>
        </authorList>
    </citation>
    <scope>IDENTIFICATION</scope>
</reference>
<evidence type="ECO:0000313" key="2">
    <source>
        <dbReference type="Proteomes" id="UP000015103"/>
    </source>
</evidence>